<name>A0A323TNB4_9BACI</name>
<dbReference type="InterPro" id="IPR021109">
    <property type="entry name" value="Peptidase_aspartic_dom_sf"/>
</dbReference>
<sequence>MKGIQCHDGKLYTEMRLKFQGKVHTTERMLIDTSSPSSIISHELAEKLGMDPQTYEKTETMDSISVGPLKVSEFPLGISSINEDGVIGVDFLMKVGAKINLDSMTISSSRT</sequence>
<dbReference type="OrthoDB" id="2735601at2"/>
<keyword evidence="2" id="KW-1185">Reference proteome</keyword>
<proteinExistence type="predicted"/>
<evidence type="ECO:0000313" key="2">
    <source>
        <dbReference type="Proteomes" id="UP000248214"/>
    </source>
</evidence>
<dbReference type="Pfam" id="PF13650">
    <property type="entry name" value="Asp_protease_2"/>
    <property type="match status" value="1"/>
</dbReference>
<reference evidence="1 2" key="1">
    <citation type="submission" date="2017-10" db="EMBL/GenBank/DDBJ databases">
        <title>Bacillus sp. nov., a halophilic bacterium isolated from a Keqin Lake.</title>
        <authorList>
            <person name="Wang H."/>
        </authorList>
    </citation>
    <scope>NUCLEOTIDE SEQUENCE [LARGE SCALE GENOMIC DNA]</scope>
    <source>
        <strain evidence="1 2">KQ-12</strain>
    </source>
</reference>
<dbReference type="RefSeq" id="WP_110608812.1">
    <property type="nucleotide sequence ID" value="NZ_PDOD01000001.1"/>
</dbReference>
<evidence type="ECO:0000313" key="1">
    <source>
        <dbReference type="EMBL" id="PYZ95177.1"/>
    </source>
</evidence>
<dbReference type="Proteomes" id="UP000248214">
    <property type="component" value="Unassembled WGS sequence"/>
</dbReference>
<dbReference type="Gene3D" id="2.40.70.10">
    <property type="entry name" value="Acid Proteases"/>
    <property type="match status" value="1"/>
</dbReference>
<comment type="caution">
    <text evidence="1">The sequence shown here is derived from an EMBL/GenBank/DDBJ whole genome shotgun (WGS) entry which is preliminary data.</text>
</comment>
<accession>A0A323TNB4</accession>
<protein>
    <recommendedName>
        <fullName evidence="3">Aspartyl protease</fullName>
    </recommendedName>
</protein>
<dbReference type="EMBL" id="PDOD01000001">
    <property type="protein sequence ID" value="PYZ95177.1"/>
    <property type="molecule type" value="Genomic_DNA"/>
</dbReference>
<dbReference type="AlphaFoldDB" id="A0A323TNB4"/>
<gene>
    <name evidence="1" type="ORF">CR194_06585</name>
</gene>
<organism evidence="1 2">
    <name type="scientific">Salipaludibacillus keqinensis</name>
    <dbReference type="NCBI Taxonomy" id="2045207"/>
    <lineage>
        <taxon>Bacteria</taxon>
        <taxon>Bacillati</taxon>
        <taxon>Bacillota</taxon>
        <taxon>Bacilli</taxon>
        <taxon>Bacillales</taxon>
        <taxon>Bacillaceae</taxon>
    </lineage>
</organism>
<dbReference type="SUPFAM" id="SSF50630">
    <property type="entry name" value="Acid proteases"/>
    <property type="match status" value="1"/>
</dbReference>
<evidence type="ECO:0008006" key="3">
    <source>
        <dbReference type="Google" id="ProtNLM"/>
    </source>
</evidence>